<proteinExistence type="inferred from homology"/>
<dbReference type="SUPFAM" id="SSF53597">
    <property type="entry name" value="Dihydrofolate reductase-like"/>
    <property type="match status" value="1"/>
</dbReference>
<evidence type="ECO:0000256" key="11">
    <source>
        <dbReference type="ARBA" id="ARBA00047550"/>
    </source>
</evidence>
<evidence type="ECO:0000256" key="3">
    <source>
        <dbReference type="ARBA" id="ARBA00009723"/>
    </source>
</evidence>
<keyword evidence="7" id="KW-0521">NADP</keyword>
<evidence type="ECO:0000256" key="10">
    <source>
        <dbReference type="ARBA" id="ARBA00031630"/>
    </source>
</evidence>
<accession>A0A1E4TGN4</accession>
<reference evidence="15" key="1">
    <citation type="submission" date="2016-02" db="EMBL/GenBank/DDBJ databases">
        <title>Comparative genomics of biotechnologically important yeasts.</title>
        <authorList>
            <consortium name="DOE Joint Genome Institute"/>
            <person name="Riley R."/>
            <person name="Haridas S."/>
            <person name="Wolfe K.H."/>
            <person name="Lopes M.R."/>
            <person name="Hittinger C.T."/>
            <person name="Goker M."/>
            <person name="Salamov A."/>
            <person name="Wisecaver J."/>
            <person name="Long T.M."/>
            <person name="Aerts A.L."/>
            <person name="Barry K."/>
            <person name="Choi C."/>
            <person name="Clum A."/>
            <person name="Coughlan A.Y."/>
            <person name="Deshpande S."/>
            <person name="Douglass A.P."/>
            <person name="Hanson S.J."/>
            <person name="Klenk H.-P."/>
            <person name="Labutti K."/>
            <person name="Lapidus A."/>
            <person name="Lindquist E."/>
            <person name="Lipzen A."/>
            <person name="Meier-Kolthoff J.P."/>
            <person name="Ohm R.A."/>
            <person name="Otillar R.P."/>
            <person name="Pangilinan J."/>
            <person name="Peng Y."/>
            <person name="Rokas A."/>
            <person name="Rosa C.A."/>
            <person name="Scheuner C."/>
            <person name="Sibirny A.A."/>
            <person name="Slot J.C."/>
            <person name="Stielow J.B."/>
            <person name="Sun H."/>
            <person name="Kurtzman C.P."/>
            <person name="Blackwell M."/>
            <person name="Jeffries T.W."/>
            <person name="Grigoriev I.V."/>
        </authorList>
    </citation>
    <scope>NUCLEOTIDE SEQUENCE [LARGE SCALE GENOMIC DNA]</scope>
    <source>
        <strain evidence="15">NRRL Y-17796</strain>
    </source>
</reference>
<dbReference type="Gene3D" id="3.40.430.10">
    <property type="entry name" value="Dihydrofolate Reductase, subunit A"/>
    <property type="match status" value="1"/>
</dbReference>
<evidence type="ECO:0000256" key="8">
    <source>
        <dbReference type="ARBA" id="ARBA00023002"/>
    </source>
</evidence>
<dbReference type="PANTHER" id="PTHR38011:SF7">
    <property type="entry name" value="2,5-DIAMINO-6-RIBOSYLAMINO-4(3H)-PYRIMIDINONE 5'-PHOSPHATE REDUCTASE"/>
    <property type="match status" value="1"/>
</dbReference>
<comment type="pathway">
    <text evidence="2">Cofactor biosynthesis; riboflavin biosynthesis.</text>
</comment>
<evidence type="ECO:0000256" key="6">
    <source>
        <dbReference type="ARBA" id="ARBA00022619"/>
    </source>
</evidence>
<dbReference type="Proteomes" id="UP000095023">
    <property type="component" value="Unassembled WGS sequence"/>
</dbReference>
<dbReference type="OrthoDB" id="5432at2759"/>
<comment type="similarity">
    <text evidence="3">Belongs to the HTP reductase family.</text>
</comment>
<evidence type="ECO:0000256" key="5">
    <source>
        <dbReference type="ARBA" id="ARBA00015035"/>
    </source>
</evidence>
<keyword evidence="8" id="KW-0560">Oxidoreductase</keyword>
<feature type="domain" description="Bacterial bifunctional deaminase-reductase C-terminal" evidence="13">
    <location>
        <begin position="2"/>
        <end position="219"/>
    </location>
</feature>
<evidence type="ECO:0000313" key="14">
    <source>
        <dbReference type="EMBL" id="ODV90931.1"/>
    </source>
</evidence>
<evidence type="ECO:0000313" key="15">
    <source>
        <dbReference type="Proteomes" id="UP000095023"/>
    </source>
</evidence>
<keyword evidence="6" id="KW-0686">Riboflavin biosynthesis</keyword>
<dbReference type="Pfam" id="PF01872">
    <property type="entry name" value="RibD_C"/>
    <property type="match status" value="1"/>
</dbReference>
<dbReference type="InterPro" id="IPR002734">
    <property type="entry name" value="RibDG_C"/>
</dbReference>
<dbReference type="PANTHER" id="PTHR38011">
    <property type="entry name" value="DIHYDROFOLATE REDUCTASE FAMILY PROTEIN (AFU_ORTHOLOGUE AFUA_8G06820)"/>
    <property type="match status" value="1"/>
</dbReference>
<dbReference type="AlphaFoldDB" id="A0A1E4TGN4"/>
<sequence length="222" mass="24064">KPFVTLTYAQSIDSKIAAHPGARTVLSGPESKAMTHYLRSQHDAILIGVGTAIADNPSLSCRIKGRQNFSPRPIILDPTLRWNPDSTSKLVENIKSQKGKAPYIIACSHAIGKNQQNRGFWEKIGAEVIYLPSSETKDGHILAWDDVLRTLGDLGVSSVMVEGGATVIRQLLAYDNLVDSFIITIAPKFLGTEGPSAGPVTELCLRDTKWLSVGEDTVLLGR</sequence>
<evidence type="ECO:0000259" key="13">
    <source>
        <dbReference type="Pfam" id="PF01872"/>
    </source>
</evidence>
<dbReference type="InterPro" id="IPR050765">
    <property type="entry name" value="Riboflavin_Biosynth_HTPR"/>
</dbReference>
<organism evidence="14 15">
    <name type="scientific">Tortispora caseinolytica NRRL Y-17796</name>
    <dbReference type="NCBI Taxonomy" id="767744"/>
    <lineage>
        <taxon>Eukaryota</taxon>
        <taxon>Fungi</taxon>
        <taxon>Dikarya</taxon>
        <taxon>Ascomycota</taxon>
        <taxon>Saccharomycotina</taxon>
        <taxon>Trigonopsidomycetes</taxon>
        <taxon>Trigonopsidales</taxon>
        <taxon>Trigonopsidaceae</taxon>
        <taxon>Tortispora</taxon>
    </lineage>
</organism>
<dbReference type="GO" id="GO:0008703">
    <property type="term" value="F:5-amino-6-(5-phosphoribosylamino)uracil reductase activity"/>
    <property type="evidence" value="ECO:0007669"/>
    <property type="project" value="InterPro"/>
</dbReference>
<dbReference type="GO" id="GO:0009231">
    <property type="term" value="P:riboflavin biosynthetic process"/>
    <property type="evidence" value="ECO:0007669"/>
    <property type="project" value="UniProtKB-KW"/>
</dbReference>
<evidence type="ECO:0000256" key="1">
    <source>
        <dbReference type="ARBA" id="ARBA00003555"/>
    </source>
</evidence>
<dbReference type="EMBL" id="KV453842">
    <property type="protein sequence ID" value="ODV90931.1"/>
    <property type="molecule type" value="Genomic_DNA"/>
</dbReference>
<comment type="catalytic activity">
    <reaction evidence="12">
        <text>2,5-diamino-6-(1-D-ribitylamino)pyrimidin-4(3H)-one 5'-phosphate + NADP(+) = 2,5-diamino-6-(1-D-ribosylamino)pyrimidin-4(3H)-one 5'-phosphate + NADPH + H(+)</text>
        <dbReference type="Rhea" id="RHEA:27278"/>
        <dbReference type="ChEBI" id="CHEBI:15378"/>
        <dbReference type="ChEBI" id="CHEBI:57783"/>
        <dbReference type="ChEBI" id="CHEBI:58349"/>
        <dbReference type="ChEBI" id="CHEBI:58890"/>
        <dbReference type="ChEBI" id="CHEBI:59545"/>
        <dbReference type="EC" id="1.1.1.302"/>
    </reaction>
</comment>
<evidence type="ECO:0000256" key="4">
    <source>
        <dbReference type="ARBA" id="ARBA00012851"/>
    </source>
</evidence>
<evidence type="ECO:0000256" key="7">
    <source>
        <dbReference type="ARBA" id="ARBA00022857"/>
    </source>
</evidence>
<keyword evidence="15" id="KW-1185">Reference proteome</keyword>
<evidence type="ECO:0000256" key="2">
    <source>
        <dbReference type="ARBA" id="ARBA00005104"/>
    </source>
</evidence>
<feature type="non-terminal residue" evidence="14">
    <location>
        <position position="1"/>
    </location>
</feature>
<dbReference type="InterPro" id="IPR024072">
    <property type="entry name" value="DHFR-like_dom_sf"/>
</dbReference>
<gene>
    <name evidence="14" type="ORF">CANCADRAFT_18801</name>
</gene>
<feature type="non-terminal residue" evidence="14">
    <location>
        <position position="222"/>
    </location>
</feature>
<evidence type="ECO:0000256" key="12">
    <source>
        <dbReference type="ARBA" id="ARBA00049020"/>
    </source>
</evidence>
<comment type="catalytic activity">
    <reaction evidence="11">
        <text>2,5-diamino-6-(1-D-ribitylamino)pyrimidin-4(3H)-one 5'-phosphate + NAD(+) = 2,5-diamino-6-(1-D-ribosylamino)pyrimidin-4(3H)-one 5'-phosphate + NADH + H(+)</text>
        <dbReference type="Rhea" id="RHEA:27274"/>
        <dbReference type="ChEBI" id="CHEBI:15378"/>
        <dbReference type="ChEBI" id="CHEBI:57540"/>
        <dbReference type="ChEBI" id="CHEBI:57945"/>
        <dbReference type="ChEBI" id="CHEBI:58890"/>
        <dbReference type="ChEBI" id="CHEBI:59545"/>
        <dbReference type="EC" id="1.1.1.302"/>
    </reaction>
</comment>
<name>A0A1E4TGN4_9ASCO</name>
<evidence type="ECO:0000256" key="9">
    <source>
        <dbReference type="ARBA" id="ARBA00030073"/>
    </source>
</evidence>
<protein>
    <recommendedName>
        <fullName evidence="5">2,5-diamino-6-ribosylamino-4(3H)-pyrimidinone 5'-phosphate reductase</fullName>
        <ecNumber evidence="4">1.1.1.302</ecNumber>
    </recommendedName>
    <alternativeName>
        <fullName evidence="10">2,5-diamino-6-(5-phospho-D-ribosylamino)pyrimidin-4(3H)-one reductase</fullName>
    </alternativeName>
    <alternativeName>
        <fullName evidence="9">2,5-diamino-6-ribitylamino-4(3H)-pyrimidinone 5'-phosphate synthase</fullName>
    </alternativeName>
</protein>
<comment type="function">
    <text evidence="1">Catalyzes an early step in riboflavin biosynthesis, the NADPH-dependent reduction of the ribose side chain of 2,5-diamino-6-ribosylamino-4(3H)-pyrimidinone 5'-phosphate, yielding 2,5-diamino-6-ribitylamino-4(3H)-pyrimidinone 5'-phosphate.</text>
</comment>
<dbReference type="EC" id="1.1.1.302" evidence="4"/>